<reference evidence="2 3" key="1">
    <citation type="submission" date="2022-06" db="EMBL/GenBank/DDBJ databases">
        <title>Genomic Encyclopedia of Type Strains, Phase I: the one thousand microbial genomes (KMG-I) project.</title>
        <authorList>
            <person name="Kyrpides N."/>
        </authorList>
    </citation>
    <scope>NUCLEOTIDE SEQUENCE [LARGE SCALE GENOMIC DNA]</scope>
    <source>
        <strain evidence="2 3">DSM 43889</strain>
    </source>
</reference>
<dbReference type="PANTHER" id="PTHR35531">
    <property type="entry name" value="INNER MEMBRANE PROTEIN YBCI-RELATED"/>
    <property type="match status" value="1"/>
</dbReference>
<keyword evidence="1" id="KW-1133">Transmembrane helix</keyword>
<keyword evidence="2" id="KW-0378">Hydrolase</keyword>
<protein>
    <submittedName>
        <fullName evidence="2">LexA-binding, inner membrane-associated putative hydrolase</fullName>
    </submittedName>
</protein>
<feature type="transmembrane region" description="Helical" evidence="1">
    <location>
        <begin position="98"/>
        <end position="117"/>
    </location>
</feature>
<evidence type="ECO:0000313" key="3">
    <source>
        <dbReference type="Proteomes" id="UP000791080"/>
    </source>
</evidence>
<keyword evidence="1" id="KW-0472">Membrane</keyword>
<keyword evidence="1" id="KW-0812">Transmembrane</keyword>
<feature type="transmembrane region" description="Helical" evidence="1">
    <location>
        <begin position="150"/>
        <end position="168"/>
    </location>
</feature>
<dbReference type="EMBL" id="AUBJ02000001">
    <property type="protein sequence ID" value="MCP2333552.1"/>
    <property type="molecule type" value="Genomic_DNA"/>
</dbReference>
<dbReference type="PANTHER" id="PTHR35531:SF1">
    <property type="entry name" value="INNER MEMBRANE PROTEIN YBCI-RELATED"/>
    <property type="match status" value="1"/>
</dbReference>
<keyword evidence="3" id="KW-1185">Reference proteome</keyword>
<organism evidence="2 3">
    <name type="scientific">Actinoalloteichus caeruleus DSM 43889</name>
    <dbReference type="NCBI Taxonomy" id="1120930"/>
    <lineage>
        <taxon>Bacteria</taxon>
        <taxon>Bacillati</taxon>
        <taxon>Actinomycetota</taxon>
        <taxon>Actinomycetes</taxon>
        <taxon>Pseudonocardiales</taxon>
        <taxon>Pseudonocardiaceae</taxon>
        <taxon>Actinoalloteichus</taxon>
        <taxon>Actinoalloteichus cyanogriseus</taxon>
    </lineage>
</organism>
<dbReference type="InterPro" id="IPR007404">
    <property type="entry name" value="YdjM-like"/>
</dbReference>
<accession>A0ABT1JM04</accession>
<feature type="transmembrane region" description="Helical" evidence="1">
    <location>
        <begin position="123"/>
        <end position="141"/>
    </location>
</feature>
<feature type="transmembrane region" description="Helical" evidence="1">
    <location>
        <begin position="232"/>
        <end position="252"/>
    </location>
</feature>
<name>A0ABT1JM04_ACTCY</name>
<proteinExistence type="predicted"/>
<sequence>MATGPTHAISGLATWAAVTALANTHSIGQLSPKTWVVGATLASGAALLPDIDHPNSTVARTFGSASRGVSAAVNTISGWVYKVTKTKKDSNRDGGHRGLTHTLVFALLMGVVTTAVVQASDGGALAVLMFVFAGLAIRGIMHQWCPRRDATLITVASLVLTVLCWAWAGTEPHNPAVFGVAVILGCTAHYLGDAITQQGCSMFWPVPIKWKTWYPVRLPKAFRMSTGSKVEMVVVLPLLTVAATILSAIVLYRTGAAPWLAELGILNR</sequence>
<comment type="caution">
    <text evidence="2">The sequence shown here is derived from an EMBL/GenBank/DDBJ whole genome shotgun (WGS) entry which is preliminary data.</text>
</comment>
<dbReference type="GO" id="GO:0016787">
    <property type="term" value="F:hydrolase activity"/>
    <property type="evidence" value="ECO:0007669"/>
    <property type="project" value="UniProtKB-KW"/>
</dbReference>
<evidence type="ECO:0000313" key="2">
    <source>
        <dbReference type="EMBL" id="MCP2333552.1"/>
    </source>
</evidence>
<gene>
    <name evidence="2" type="ORF">G443_003822</name>
</gene>
<dbReference type="Pfam" id="PF04307">
    <property type="entry name" value="YdjM"/>
    <property type="match status" value="2"/>
</dbReference>
<dbReference type="Proteomes" id="UP000791080">
    <property type="component" value="Unassembled WGS sequence"/>
</dbReference>
<dbReference type="RefSeq" id="WP_026419428.1">
    <property type="nucleotide sequence ID" value="NZ_AUBJ02000001.1"/>
</dbReference>
<evidence type="ECO:0000256" key="1">
    <source>
        <dbReference type="SAM" id="Phobius"/>
    </source>
</evidence>